<feature type="transmembrane region" description="Helical" evidence="8">
    <location>
        <begin position="30"/>
        <end position="54"/>
    </location>
</feature>
<comment type="caution">
    <text evidence="9">The sequence shown here is derived from an EMBL/GenBank/DDBJ whole genome shotgun (WGS) entry which is preliminary data.</text>
</comment>
<evidence type="ECO:0000256" key="4">
    <source>
        <dbReference type="ARBA" id="ARBA00022989"/>
    </source>
</evidence>
<dbReference type="PANTHER" id="PTHR21212">
    <property type="entry name" value="BERNARDINELLI-SEIP CONGENITAL LIPODYSTROPHY 2 HOMOLOG BSCL2 PROTEIN"/>
    <property type="match status" value="1"/>
</dbReference>
<keyword evidence="5" id="KW-0443">Lipid metabolism</keyword>
<dbReference type="HOGENOM" id="CLU_043048_0_0_1"/>
<keyword evidence="10" id="KW-1185">Reference proteome</keyword>
<dbReference type="EMBL" id="AOKY01000342">
    <property type="protein sequence ID" value="KDB22673.1"/>
    <property type="molecule type" value="Genomic_DNA"/>
</dbReference>
<evidence type="ECO:0000313" key="9">
    <source>
        <dbReference type="EMBL" id="KDB22673.1"/>
    </source>
</evidence>
<dbReference type="OMA" id="MVDTARQ"/>
<keyword evidence="4 8" id="KW-1133">Transmembrane helix</keyword>
<dbReference type="InterPro" id="IPR009617">
    <property type="entry name" value="Seipin"/>
</dbReference>
<dbReference type="GO" id="GO:0006629">
    <property type="term" value="P:lipid metabolic process"/>
    <property type="evidence" value="ECO:0007669"/>
    <property type="project" value="UniProtKB-KW"/>
</dbReference>
<name>A0A059J4V2_TRIIM</name>
<keyword evidence="3" id="KW-0256">Endoplasmic reticulum</keyword>
<reference evidence="9 10" key="1">
    <citation type="submission" date="2014-02" db="EMBL/GenBank/DDBJ databases">
        <title>The Genome Sequence of Trichophyton interdigitale MR816.</title>
        <authorList>
            <consortium name="The Broad Institute Genomics Platform"/>
            <person name="Cuomo C.A."/>
            <person name="White T.C."/>
            <person name="Graser Y."/>
            <person name="Martinez-Rossi N."/>
            <person name="Heitman J."/>
            <person name="Young S.K."/>
            <person name="Zeng Q."/>
            <person name="Gargeya S."/>
            <person name="Abouelleil A."/>
            <person name="Alvarado L."/>
            <person name="Chapman S.B."/>
            <person name="Gainer-Dewar J."/>
            <person name="Goldberg J."/>
            <person name="Griggs A."/>
            <person name="Gujja S."/>
            <person name="Hansen M."/>
            <person name="Howarth C."/>
            <person name="Imamovic A."/>
            <person name="Larimer J."/>
            <person name="Martinez D."/>
            <person name="Murphy C."/>
            <person name="Pearson M.D."/>
            <person name="Persinoti G."/>
            <person name="Poon T."/>
            <person name="Priest M."/>
            <person name="Roberts A.D."/>
            <person name="Saif S."/>
            <person name="Shea T.D."/>
            <person name="Sykes S.N."/>
            <person name="Wortman J."/>
            <person name="Nusbaum C."/>
            <person name="Birren B."/>
        </authorList>
    </citation>
    <scope>NUCLEOTIDE SEQUENCE [LARGE SCALE GENOMIC DNA]</scope>
    <source>
        <strain evidence="9 10">MR816</strain>
    </source>
</reference>
<dbReference type="GO" id="GO:0140042">
    <property type="term" value="P:lipid droplet formation"/>
    <property type="evidence" value="ECO:0007669"/>
    <property type="project" value="UniProtKB-ARBA"/>
</dbReference>
<keyword evidence="6 8" id="KW-0472">Membrane</keyword>
<feature type="compositionally biased region" description="Basic and acidic residues" evidence="7">
    <location>
        <begin position="273"/>
        <end position="284"/>
    </location>
</feature>
<dbReference type="CDD" id="cd23995">
    <property type="entry name" value="Seipin_BSCL2_like"/>
    <property type="match status" value="1"/>
</dbReference>
<dbReference type="PANTHER" id="PTHR21212:SF0">
    <property type="entry name" value="SEIPIN"/>
    <property type="match status" value="1"/>
</dbReference>
<protein>
    <recommendedName>
        <fullName evidence="11">Seipin</fullName>
    </recommendedName>
</protein>
<evidence type="ECO:0000256" key="1">
    <source>
        <dbReference type="ARBA" id="ARBA00004477"/>
    </source>
</evidence>
<evidence type="ECO:0000256" key="6">
    <source>
        <dbReference type="ARBA" id="ARBA00023136"/>
    </source>
</evidence>
<proteinExistence type="predicted"/>
<dbReference type="GO" id="GO:0005789">
    <property type="term" value="C:endoplasmic reticulum membrane"/>
    <property type="evidence" value="ECO:0007669"/>
    <property type="project" value="UniProtKB-SubCell"/>
</dbReference>
<evidence type="ECO:0000256" key="2">
    <source>
        <dbReference type="ARBA" id="ARBA00022692"/>
    </source>
</evidence>
<keyword evidence="2 8" id="KW-0812">Transmembrane</keyword>
<evidence type="ECO:0000256" key="7">
    <source>
        <dbReference type="SAM" id="MobiDB-lite"/>
    </source>
</evidence>
<feature type="region of interest" description="Disordered" evidence="7">
    <location>
        <begin position="273"/>
        <end position="334"/>
    </location>
</feature>
<evidence type="ECO:0000256" key="3">
    <source>
        <dbReference type="ARBA" id="ARBA00022824"/>
    </source>
</evidence>
<comment type="subcellular location">
    <subcellularLocation>
        <location evidence="1">Endoplasmic reticulum membrane</location>
        <topology evidence="1">Multi-pass membrane protein</topology>
    </subcellularLocation>
</comment>
<evidence type="ECO:0008006" key="11">
    <source>
        <dbReference type="Google" id="ProtNLM"/>
    </source>
</evidence>
<dbReference type="Pfam" id="PF06775">
    <property type="entry name" value="Seipin"/>
    <property type="match status" value="1"/>
</dbReference>
<dbReference type="STRING" id="1215338.A0A059J4V2"/>
<sequence length="334" mass="37345">MANIQEEQGVSSIILRPIQAATSKTAQRSYISVFLFTCATFALFGISTIAYWVFYYNYVPQISLERQIHLQYDTNFPYGTAVLGPRMIPLQKYDVKVILQLPSTPANRAAGNFMLDLAFLREPDGLAGSIANASENVLLRSRRPAMLTYTSPMVDTARQLWRLPLYVLGLKREAEVLSIGMMERVQFRKGKGEVPRGLRLEIQSNERIQVYKASVRIDARFTGLRWVMYNWRTLSFLTFGSMFWLISTSVATGVWLALSSRSSEGVVIKKEEDVDSGDGYKESSEPSTAMQEGVTARLSPDIKAEEEDEPSAYGSNEDNGLDEGQGSELSGIEP</sequence>
<evidence type="ECO:0000256" key="8">
    <source>
        <dbReference type="SAM" id="Phobius"/>
    </source>
</evidence>
<dbReference type="OrthoDB" id="3990054at2759"/>
<dbReference type="AlphaFoldDB" id="A0A059J4V2"/>
<feature type="transmembrane region" description="Helical" evidence="8">
    <location>
        <begin position="234"/>
        <end position="258"/>
    </location>
</feature>
<organism evidence="9 10">
    <name type="scientific">Trichophyton interdigitale (strain MR816)</name>
    <dbReference type="NCBI Taxonomy" id="1215338"/>
    <lineage>
        <taxon>Eukaryota</taxon>
        <taxon>Fungi</taxon>
        <taxon>Dikarya</taxon>
        <taxon>Ascomycota</taxon>
        <taxon>Pezizomycotina</taxon>
        <taxon>Eurotiomycetes</taxon>
        <taxon>Eurotiomycetidae</taxon>
        <taxon>Onygenales</taxon>
        <taxon>Arthrodermataceae</taxon>
        <taxon>Trichophyton</taxon>
    </lineage>
</organism>
<dbReference type="Proteomes" id="UP000024533">
    <property type="component" value="Unassembled WGS sequence"/>
</dbReference>
<evidence type="ECO:0000313" key="10">
    <source>
        <dbReference type="Proteomes" id="UP000024533"/>
    </source>
</evidence>
<gene>
    <name evidence="9" type="ORF">H109_05413</name>
</gene>
<evidence type="ECO:0000256" key="5">
    <source>
        <dbReference type="ARBA" id="ARBA00023098"/>
    </source>
</evidence>
<accession>A0A059J4V2</accession>